<sequence length="75" mass="7975">MSPALATGGFAGVALVVVAFGAVCGLVGAIGGALWTSRRRRPARRPRHRREPDAPPLIVAAPTDPLRDVYRPRPH</sequence>
<feature type="compositionally biased region" description="Basic and acidic residues" evidence="1">
    <location>
        <begin position="65"/>
        <end position="75"/>
    </location>
</feature>
<keyword evidence="2" id="KW-0472">Membrane</keyword>
<reference evidence="3 4" key="1">
    <citation type="submission" date="2021-03" db="EMBL/GenBank/DDBJ databases">
        <authorList>
            <person name="Kanchanasin P."/>
            <person name="Saeng-In P."/>
            <person name="Phongsopitanun W."/>
            <person name="Yuki M."/>
            <person name="Kudo T."/>
            <person name="Ohkuma M."/>
            <person name="Tanasupawat S."/>
        </authorList>
    </citation>
    <scope>NUCLEOTIDE SEQUENCE [LARGE SCALE GENOMIC DNA]</scope>
    <source>
        <strain evidence="3 4">L46</strain>
    </source>
</reference>
<dbReference type="RefSeq" id="WP_208265564.1">
    <property type="nucleotide sequence ID" value="NZ_BAAAGM010000116.1"/>
</dbReference>
<name>A0ABS3QTL9_9ACTN</name>
<organism evidence="3 4">
    <name type="scientific">Actinomadura nitritigenes</name>
    <dbReference type="NCBI Taxonomy" id="134602"/>
    <lineage>
        <taxon>Bacteria</taxon>
        <taxon>Bacillati</taxon>
        <taxon>Actinomycetota</taxon>
        <taxon>Actinomycetes</taxon>
        <taxon>Streptosporangiales</taxon>
        <taxon>Thermomonosporaceae</taxon>
        <taxon>Actinomadura</taxon>
    </lineage>
</organism>
<dbReference type="Proteomes" id="UP000666915">
    <property type="component" value="Unassembled WGS sequence"/>
</dbReference>
<evidence type="ECO:0000256" key="2">
    <source>
        <dbReference type="SAM" id="Phobius"/>
    </source>
</evidence>
<feature type="compositionally biased region" description="Basic residues" evidence="1">
    <location>
        <begin position="38"/>
        <end position="49"/>
    </location>
</feature>
<keyword evidence="4" id="KW-1185">Reference proteome</keyword>
<dbReference type="EMBL" id="JAGEOK010000004">
    <property type="protein sequence ID" value="MBO2437211.1"/>
    <property type="molecule type" value="Genomic_DNA"/>
</dbReference>
<feature type="region of interest" description="Disordered" evidence="1">
    <location>
        <begin position="38"/>
        <end position="75"/>
    </location>
</feature>
<comment type="caution">
    <text evidence="3">The sequence shown here is derived from an EMBL/GenBank/DDBJ whole genome shotgun (WGS) entry which is preliminary data.</text>
</comment>
<evidence type="ECO:0000313" key="4">
    <source>
        <dbReference type="Proteomes" id="UP000666915"/>
    </source>
</evidence>
<protein>
    <submittedName>
        <fullName evidence="3">Uncharacterized protein</fullName>
    </submittedName>
</protein>
<accession>A0ABS3QTL9</accession>
<evidence type="ECO:0000256" key="1">
    <source>
        <dbReference type="SAM" id="MobiDB-lite"/>
    </source>
</evidence>
<evidence type="ECO:0000313" key="3">
    <source>
        <dbReference type="EMBL" id="MBO2437211.1"/>
    </source>
</evidence>
<keyword evidence="2" id="KW-0812">Transmembrane</keyword>
<keyword evidence="2" id="KW-1133">Transmembrane helix</keyword>
<feature type="transmembrane region" description="Helical" evidence="2">
    <location>
        <begin position="12"/>
        <end position="35"/>
    </location>
</feature>
<proteinExistence type="predicted"/>
<gene>
    <name evidence="3" type="ORF">J4557_06730</name>
</gene>